<name>A0A4S8IA91_MUSBA</name>
<sequence length="381" mass="41113">MVLCMLPCADSSNQQHHQVSHFHASEPSSFDDDEPLNLQSETAASAQHGCAKTTYPEFLAIPQSASKENFTVLIHLKAPHAGTEYSFSRNLDNNFAAPQTSRAPVDLVSVLDVSGSMSGTKLALLKHVMGFVIQNLGPLDWLSVIPFSSTACQLFYLRQMSDSGRQQALEAVNSLVSSGGTNIAEGLLKGAKVIEDRKEHNPVCSIILLSDGQDTYTLTLSFSGNESQPDYGSLVPSSILGDIAHQIPVHAFGFGSDHDSTAMHSISEISGGTFSFIESEVVIQDAFAQCIGGLLSVVVKEMQMMVQCVDPGVQLAPIKSGSYASRLADDSRSGTIIVGKLYADESKLSMSHLPTKMLCCLRCDVPIEMRSAKKPLIWRMK</sequence>
<organism evidence="2 3">
    <name type="scientific">Musa balbisiana</name>
    <name type="common">Banana</name>
    <dbReference type="NCBI Taxonomy" id="52838"/>
    <lineage>
        <taxon>Eukaryota</taxon>
        <taxon>Viridiplantae</taxon>
        <taxon>Streptophyta</taxon>
        <taxon>Embryophyta</taxon>
        <taxon>Tracheophyta</taxon>
        <taxon>Spermatophyta</taxon>
        <taxon>Magnoliopsida</taxon>
        <taxon>Liliopsida</taxon>
        <taxon>Zingiberales</taxon>
        <taxon>Musaceae</taxon>
        <taxon>Musa</taxon>
    </lineage>
</organism>
<dbReference type="PANTHER" id="PTHR10579">
    <property type="entry name" value="CALCIUM-ACTIVATED CHLORIDE CHANNEL REGULATOR"/>
    <property type="match status" value="1"/>
</dbReference>
<dbReference type="PANTHER" id="PTHR10579:SF167">
    <property type="entry name" value="OS02G0619600 PROTEIN"/>
    <property type="match status" value="1"/>
</dbReference>
<feature type="domain" description="VWFA" evidence="1">
    <location>
        <begin position="106"/>
        <end position="298"/>
    </location>
</feature>
<accession>A0A4S8IA91</accession>
<dbReference type="STRING" id="52838.A0A4S8IA91"/>
<keyword evidence="3" id="KW-1185">Reference proteome</keyword>
<dbReference type="Gene3D" id="3.40.50.410">
    <property type="entry name" value="von Willebrand factor, type A domain"/>
    <property type="match status" value="1"/>
</dbReference>
<protein>
    <recommendedName>
        <fullName evidence="1">VWFA domain-containing protein</fullName>
    </recommendedName>
</protein>
<dbReference type="AlphaFoldDB" id="A0A4S8IA91"/>
<dbReference type="PROSITE" id="PS50234">
    <property type="entry name" value="VWFA"/>
    <property type="match status" value="1"/>
</dbReference>
<dbReference type="Pfam" id="PF00092">
    <property type="entry name" value="VWA"/>
    <property type="match status" value="1"/>
</dbReference>
<dbReference type="Proteomes" id="UP000317650">
    <property type="component" value="Chromosome 2"/>
</dbReference>
<dbReference type="InterPro" id="IPR002035">
    <property type="entry name" value="VWF_A"/>
</dbReference>
<evidence type="ECO:0000313" key="3">
    <source>
        <dbReference type="Proteomes" id="UP000317650"/>
    </source>
</evidence>
<dbReference type="InterPro" id="IPR051266">
    <property type="entry name" value="CLCR"/>
</dbReference>
<comment type="caution">
    <text evidence="2">The sequence shown here is derived from an EMBL/GenBank/DDBJ whole genome shotgun (WGS) entry which is preliminary data.</text>
</comment>
<gene>
    <name evidence="2" type="ORF">C4D60_Mb02t12720</name>
</gene>
<dbReference type="SUPFAM" id="SSF53300">
    <property type="entry name" value="vWA-like"/>
    <property type="match status" value="1"/>
</dbReference>
<dbReference type="InterPro" id="IPR036465">
    <property type="entry name" value="vWFA_dom_sf"/>
</dbReference>
<dbReference type="EMBL" id="PYDT01000011">
    <property type="protein sequence ID" value="THU44945.1"/>
    <property type="molecule type" value="Genomic_DNA"/>
</dbReference>
<evidence type="ECO:0000259" key="1">
    <source>
        <dbReference type="PROSITE" id="PS50234"/>
    </source>
</evidence>
<proteinExistence type="predicted"/>
<dbReference type="SMART" id="SM00327">
    <property type="entry name" value="VWA"/>
    <property type="match status" value="1"/>
</dbReference>
<evidence type="ECO:0000313" key="2">
    <source>
        <dbReference type="EMBL" id="THU44945.1"/>
    </source>
</evidence>
<reference evidence="2 3" key="1">
    <citation type="journal article" date="2019" name="Nat. Plants">
        <title>Genome sequencing of Musa balbisiana reveals subgenome evolution and function divergence in polyploid bananas.</title>
        <authorList>
            <person name="Yao X."/>
        </authorList>
    </citation>
    <scope>NUCLEOTIDE SEQUENCE [LARGE SCALE GENOMIC DNA]</scope>
    <source>
        <strain evidence="3">cv. DH-PKW</strain>
        <tissue evidence="2">Leaves</tissue>
    </source>
</reference>